<protein>
    <recommendedName>
        <fullName evidence="4">DUF2306 domain-containing protein</fullName>
    </recommendedName>
</protein>
<keyword evidence="1" id="KW-0812">Transmembrane</keyword>
<keyword evidence="1" id="KW-1133">Transmembrane helix</keyword>
<gene>
    <name evidence="2" type="ORF">ABS10_01905</name>
</gene>
<evidence type="ECO:0000313" key="3">
    <source>
        <dbReference type="Proteomes" id="UP000051027"/>
    </source>
</evidence>
<dbReference type="EMBL" id="LICS01000029">
    <property type="protein sequence ID" value="KRO95495.1"/>
    <property type="molecule type" value="Genomic_DNA"/>
</dbReference>
<evidence type="ECO:0000313" key="2">
    <source>
        <dbReference type="EMBL" id="KRO95495.1"/>
    </source>
</evidence>
<feature type="transmembrane region" description="Helical" evidence="1">
    <location>
        <begin position="61"/>
        <end position="81"/>
    </location>
</feature>
<dbReference type="Proteomes" id="UP000051027">
    <property type="component" value="Unassembled WGS sequence"/>
</dbReference>
<proteinExistence type="predicted"/>
<dbReference type="AlphaFoldDB" id="A0A0R2U7J3"/>
<accession>A0A0R2U7J3</accession>
<dbReference type="Pfam" id="PF10067">
    <property type="entry name" value="DUF2306"/>
    <property type="match status" value="1"/>
</dbReference>
<feature type="transmembrane region" description="Helical" evidence="1">
    <location>
        <begin position="35"/>
        <end position="55"/>
    </location>
</feature>
<dbReference type="InterPro" id="IPR018750">
    <property type="entry name" value="DUF2306_membrane"/>
</dbReference>
<evidence type="ECO:0008006" key="4">
    <source>
        <dbReference type="Google" id="ProtNLM"/>
    </source>
</evidence>
<name>A0A0R2U7J3_9GAMM</name>
<reference evidence="2 3" key="1">
    <citation type="submission" date="2015-10" db="EMBL/GenBank/DDBJ databases">
        <title>Metagenome-Assembled Genomes uncover a global brackish microbiome.</title>
        <authorList>
            <person name="Hugerth L.W."/>
            <person name="Larsson J."/>
            <person name="Alneberg J."/>
            <person name="Lindh M.V."/>
            <person name="Legrand C."/>
            <person name="Pinhassi J."/>
            <person name="Andersson A.F."/>
        </authorList>
    </citation>
    <scope>NUCLEOTIDE SEQUENCE [LARGE SCALE GENOMIC DNA]</scope>
    <source>
        <strain evidence="2">BACL1 MAG-120820-bin45</strain>
    </source>
</reference>
<organism evidence="2 3">
    <name type="scientific">SAR86 cluster bacterium BACL1 MAG-120820-bin45</name>
    <dbReference type="NCBI Taxonomy" id="1655612"/>
    <lineage>
        <taxon>Bacteria</taxon>
        <taxon>Pseudomonadati</taxon>
        <taxon>Pseudomonadota</taxon>
        <taxon>Gammaproteobacteria</taxon>
        <taxon>SAR86 cluster</taxon>
    </lineage>
</organism>
<comment type="caution">
    <text evidence="2">The sequence shown here is derived from an EMBL/GenBank/DDBJ whole genome shotgun (WGS) entry which is preliminary data.</text>
</comment>
<dbReference type="STRING" id="1655612.ABS10_01905"/>
<feature type="transmembrane region" description="Helical" evidence="1">
    <location>
        <begin position="101"/>
        <end position="122"/>
    </location>
</feature>
<feature type="transmembrane region" description="Helical" evidence="1">
    <location>
        <begin position="6"/>
        <end position="23"/>
    </location>
</feature>
<evidence type="ECO:0000256" key="1">
    <source>
        <dbReference type="SAM" id="Phobius"/>
    </source>
</evidence>
<keyword evidence="1" id="KW-0472">Membrane</keyword>
<sequence>MQIIYTHAVFALLAVPLGLYVLLTKKGTKQHRILGRIWVTFLIIVSLTAIFIQAINPGQYSLIHLFIPWTIGSLIYSIWNIKKFKKTRIEGYKFAHMYSMIGVYVGALLIAGALTLMPGRFFHEILFG</sequence>